<evidence type="ECO:0000313" key="2">
    <source>
        <dbReference type="Proteomes" id="UP000660380"/>
    </source>
</evidence>
<evidence type="ECO:0000313" key="1">
    <source>
        <dbReference type="EMBL" id="MBD2609526.1"/>
    </source>
</evidence>
<proteinExistence type="predicted"/>
<comment type="caution">
    <text evidence="1">The sequence shown here is derived from an EMBL/GenBank/DDBJ whole genome shotgun (WGS) entry which is preliminary data.</text>
</comment>
<dbReference type="EMBL" id="JACJTA010000166">
    <property type="protein sequence ID" value="MBD2609526.1"/>
    <property type="molecule type" value="Genomic_DNA"/>
</dbReference>
<reference evidence="1 2" key="1">
    <citation type="journal article" date="2020" name="ISME J.">
        <title>Comparative genomics reveals insights into cyanobacterial evolution and habitat adaptation.</title>
        <authorList>
            <person name="Chen M.Y."/>
            <person name="Teng W.K."/>
            <person name="Zhao L."/>
            <person name="Hu C.X."/>
            <person name="Zhou Y.K."/>
            <person name="Han B.P."/>
            <person name="Song L.R."/>
            <person name="Shu W.S."/>
        </authorList>
    </citation>
    <scope>NUCLEOTIDE SEQUENCE [LARGE SCALE GENOMIC DNA]</scope>
    <source>
        <strain evidence="1 2">FACHB-248</strain>
    </source>
</reference>
<keyword evidence="2" id="KW-1185">Reference proteome</keyword>
<dbReference type="RefSeq" id="WP_029636013.1">
    <property type="nucleotide sequence ID" value="NZ_JACJTA010000166.1"/>
</dbReference>
<sequence>MDKEEFLTNSLLSGIACQLLAQMTNRELSDWMEYLSDKADEQFKQMTPKQREEMINAYAKMSE</sequence>
<gene>
    <name evidence="1" type="ORF">H6G81_34820</name>
</gene>
<name>A0ABR8H2N4_9CYAN</name>
<organism evidence="1 2">
    <name type="scientific">Scytonema hofmannii FACHB-248</name>
    <dbReference type="NCBI Taxonomy" id="1842502"/>
    <lineage>
        <taxon>Bacteria</taxon>
        <taxon>Bacillati</taxon>
        <taxon>Cyanobacteriota</taxon>
        <taxon>Cyanophyceae</taxon>
        <taxon>Nostocales</taxon>
        <taxon>Scytonemataceae</taxon>
        <taxon>Scytonema</taxon>
    </lineage>
</organism>
<evidence type="ECO:0008006" key="3">
    <source>
        <dbReference type="Google" id="ProtNLM"/>
    </source>
</evidence>
<protein>
    <recommendedName>
        <fullName evidence="3">Phage protein</fullName>
    </recommendedName>
</protein>
<dbReference type="Proteomes" id="UP000660380">
    <property type="component" value="Unassembled WGS sequence"/>
</dbReference>
<accession>A0ABR8H2N4</accession>
<dbReference type="PROSITE" id="PS51257">
    <property type="entry name" value="PROKAR_LIPOPROTEIN"/>
    <property type="match status" value="1"/>
</dbReference>